<evidence type="ECO:0000256" key="8">
    <source>
        <dbReference type="HAMAP-Rule" id="MF_01430"/>
    </source>
</evidence>
<evidence type="ECO:0000256" key="7">
    <source>
        <dbReference type="ARBA" id="ARBA00023237"/>
    </source>
</evidence>
<dbReference type="PROSITE" id="PS51779">
    <property type="entry name" value="POTRA"/>
    <property type="match status" value="4"/>
</dbReference>
<dbReference type="InterPro" id="IPR010827">
    <property type="entry name" value="BamA/TamA_POTRA"/>
</dbReference>
<dbReference type="SMR" id="A0A9Q6LUR6"/>
<dbReference type="Proteomes" id="UP000422232">
    <property type="component" value="Chromosome"/>
</dbReference>
<dbReference type="Gene3D" id="3.10.20.310">
    <property type="entry name" value="membrane protein fhac"/>
    <property type="match status" value="5"/>
</dbReference>
<keyword evidence="6 8" id="KW-0472">Membrane</keyword>
<dbReference type="GO" id="GO:0043165">
    <property type="term" value="P:Gram-negative-bacterium-type cell outer membrane assembly"/>
    <property type="evidence" value="ECO:0007669"/>
    <property type="project" value="UniProtKB-UniRule"/>
</dbReference>
<keyword evidence="5 8" id="KW-0677">Repeat</keyword>
<dbReference type="InterPro" id="IPR039910">
    <property type="entry name" value="D15-like"/>
</dbReference>
<evidence type="ECO:0000313" key="11">
    <source>
        <dbReference type="Proteomes" id="UP000422232"/>
    </source>
</evidence>
<dbReference type="AlphaFoldDB" id="A0A9Q6LUR6"/>
<dbReference type="RefSeq" id="WP_129556472.1">
    <property type="nucleotide sequence ID" value="NZ_CP012413.1"/>
</dbReference>
<accession>A0A9Q6LUR6</accession>
<dbReference type="InterPro" id="IPR034746">
    <property type="entry name" value="POTRA"/>
</dbReference>
<evidence type="ECO:0000256" key="9">
    <source>
        <dbReference type="NCBIfam" id="TIGR03303"/>
    </source>
</evidence>
<proteinExistence type="inferred from homology"/>
<evidence type="ECO:0000256" key="3">
    <source>
        <dbReference type="ARBA" id="ARBA00022692"/>
    </source>
</evidence>
<dbReference type="EMBL" id="CP038908">
    <property type="protein sequence ID" value="QGO05160.1"/>
    <property type="molecule type" value="Genomic_DNA"/>
</dbReference>
<dbReference type="PANTHER" id="PTHR12815:SF23">
    <property type="entry name" value="OUTER MEMBRANE PROTEIN ASSEMBLY FACTOR BAMA"/>
    <property type="match status" value="1"/>
</dbReference>
<keyword evidence="11" id="KW-1185">Reference proteome</keyword>
<name>A0A9Q6LUR6_PISSA</name>
<dbReference type="PANTHER" id="PTHR12815">
    <property type="entry name" value="SORTING AND ASSEMBLY MACHINERY SAMM50 PROTEIN FAMILY MEMBER"/>
    <property type="match status" value="1"/>
</dbReference>
<dbReference type="Pfam" id="PF01103">
    <property type="entry name" value="Omp85"/>
    <property type="match status" value="1"/>
</dbReference>
<evidence type="ECO:0000256" key="5">
    <source>
        <dbReference type="ARBA" id="ARBA00022737"/>
    </source>
</evidence>
<organism evidence="10 11">
    <name type="scientific">Piscirickettsia salmonis</name>
    <dbReference type="NCBI Taxonomy" id="1238"/>
    <lineage>
        <taxon>Bacteria</taxon>
        <taxon>Pseudomonadati</taxon>
        <taxon>Pseudomonadota</taxon>
        <taxon>Gammaproteobacteria</taxon>
        <taxon>Thiotrichales</taxon>
        <taxon>Piscirickettsiaceae</taxon>
        <taxon>Piscirickettsia</taxon>
    </lineage>
</organism>
<comment type="subunit">
    <text evidence="8">Part of the Bam complex.</text>
</comment>
<comment type="similarity">
    <text evidence="8">Belongs to the BamA family.</text>
</comment>
<evidence type="ECO:0000256" key="2">
    <source>
        <dbReference type="ARBA" id="ARBA00022452"/>
    </source>
</evidence>
<feature type="signal peptide" evidence="8">
    <location>
        <begin position="1"/>
        <end position="19"/>
    </location>
</feature>
<keyword evidence="3 8" id="KW-0812">Transmembrane</keyword>
<reference evidence="10 11" key="1">
    <citation type="submission" date="2019-04" db="EMBL/GenBank/DDBJ databases">
        <title>Complete genome sequencing of Piscirickettsia salmonis strain Psal-009.</title>
        <authorList>
            <person name="Schober I."/>
            <person name="Bunk B."/>
            <person name="Sproer C."/>
            <person name="Carril G.P."/>
            <person name="Riedel T."/>
            <person name="Flores-Herrera P.A."/>
            <person name="Nourdin-Galindo G."/>
            <person name="Marshall S.H."/>
            <person name="Overmann J."/>
        </authorList>
    </citation>
    <scope>NUCLEOTIDE SEQUENCE [LARGE SCALE GENOMIC DNA]</scope>
    <source>
        <strain evidence="10 11">Psal-009</strain>
    </source>
</reference>
<keyword evidence="4 8" id="KW-0732">Signal</keyword>
<keyword evidence="2 8" id="KW-1134">Transmembrane beta strand</keyword>
<dbReference type="Pfam" id="PF07244">
    <property type="entry name" value="POTRA"/>
    <property type="match status" value="5"/>
</dbReference>
<dbReference type="InterPro" id="IPR000184">
    <property type="entry name" value="Bac_surfAg_D15"/>
</dbReference>
<comment type="function">
    <text evidence="8">Part of the outer membrane protein assembly complex, which is involved in assembly and insertion of beta-barrel proteins into the outer membrane.</text>
</comment>
<dbReference type="NCBIfam" id="TIGR03303">
    <property type="entry name" value="OM_YaeT"/>
    <property type="match status" value="1"/>
</dbReference>
<evidence type="ECO:0000313" key="10">
    <source>
        <dbReference type="EMBL" id="QGO05160.1"/>
    </source>
</evidence>
<feature type="chain" id="PRO_5041750017" description="Outer membrane protein assembly factor BamA" evidence="8">
    <location>
        <begin position="20"/>
        <end position="797"/>
    </location>
</feature>
<evidence type="ECO:0000256" key="4">
    <source>
        <dbReference type="ARBA" id="ARBA00022729"/>
    </source>
</evidence>
<dbReference type="GO" id="GO:1990063">
    <property type="term" value="C:Bam protein complex"/>
    <property type="evidence" value="ECO:0007669"/>
    <property type="project" value="TreeGrafter"/>
</dbReference>
<sequence length="797" mass="87631" precursor="true">MKKVIVSALLGVLGATAWAAPAGFVIKNIDIEGLQRLSKDLVLTNLPVKQGQTLTSRLSSEAIQNLYNSGYFNNVELKRDGQTLIVTVQERPVIGEIVTEGHHSIPKEALQQALTSTGLVQGHIYNGYLLKQIKQQLQDEEYNRGFYNARVTTKVTALERNRVKVAIDISEGIPSVIGGISIVGNQVFSRSELLDQFKLSTPTLFSFITDNDKYTKPKLDTDIKSLTNFYMNQGFVEFRVNSETVSLSSDRKKVYINVNIHEGEKYHLSAYQFIGHSVLSQDQLDKIAKKHLKVNQFFSREDLLAVTSVVKAALGNKGYFFATVTPVPEVNKDNHTVSVNFVVDQKNLVYINQIKFIGNNSTNDKVLRRGSNLYEGGLMTTRGLNNSNQYLNTLGYFDSVKATTPVVPGKPGYVNVDYKVKENTRLNSVQFSIGYSQLDKLLLGLGYSTPNVLGTGNTLSANISWSRPSQSINVSFTDPYWTESGISRTLSVYGNKTNAEEQGLADYSTNSYGASMIFGIPATLRSKINLGMSVNHTTLNQGTNNSVTVQNFIDEQNGKKSYNDYRLILGWSYTNLDKWPFPTNGEKLSVTGTITGPGSDLLWYTGTVDGRWYHPINDTFTLSLRGRFGYGNSYGSGKGGLPFFNNFGAGGWSGSPTWGMIRGYDTLGPNDAIACSDGTQTCEGNAIGGNLLINAGASVYFPMPLVKDSSKMRLETFFDMGNVYDTTTNRDTYNTANSHKNYLGDKSPSLSNLAYTLGVGLEWFSPLGAIDFSLASTLNTKVQGSRAAFQFSIGTAF</sequence>
<gene>
    <name evidence="8 10" type="primary">bamA</name>
    <name evidence="10" type="ORF">Psal009_01041</name>
</gene>
<dbReference type="HAMAP" id="MF_01430">
    <property type="entry name" value="OM_assembly_BamA"/>
    <property type="match status" value="1"/>
</dbReference>
<dbReference type="Gene3D" id="2.40.160.50">
    <property type="entry name" value="membrane protein fhac: a member of the omp85/tpsb transporter family"/>
    <property type="match status" value="1"/>
</dbReference>
<evidence type="ECO:0000256" key="6">
    <source>
        <dbReference type="ARBA" id="ARBA00023136"/>
    </source>
</evidence>
<dbReference type="InterPro" id="IPR023707">
    <property type="entry name" value="OM_assembly_BamA"/>
</dbReference>
<comment type="subcellular location">
    <subcellularLocation>
        <location evidence="8">Cell outer membrane</location>
    </subcellularLocation>
    <subcellularLocation>
        <location evidence="1">Membrane</location>
    </subcellularLocation>
</comment>
<keyword evidence="7 8" id="KW-0998">Cell outer membrane</keyword>
<evidence type="ECO:0000256" key="1">
    <source>
        <dbReference type="ARBA" id="ARBA00004370"/>
    </source>
</evidence>
<dbReference type="PIRSF" id="PIRSF006076">
    <property type="entry name" value="OM_assembly_OMP85"/>
    <property type="match status" value="1"/>
</dbReference>
<protein>
    <recommendedName>
        <fullName evidence="8 9">Outer membrane protein assembly factor BamA</fullName>
    </recommendedName>
</protein>
<dbReference type="GO" id="GO:0051205">
    <property type="term" value="P:protein insertion into membrane"/>
    <property type="evidence" value="ECO:0007669"/>
    <property type="project" value="UniProtKB-UniRule"/>
</dbReference>
<dbReference type="GeneID" id="66741804"/>